<evidence type="ECO:0000313" key="3">
    <source>
        <dbReference type="Proteomes" id="UP000001312"/>
    </source>
</evidence>
<dbReference type="HOGENOM" id="CLU_3015578_0_0_1"/>
<organism evidence="2 3">
    <name type="scientific">Sclerotinia sclerotiorum (strain ATCC 18683 / 1980 / Ss-1)</name>
    <name type="common">White mold</name>
    <name type="synonym">Whetzelinia sclerotiorum</name>
    <dbReference type="NCBI Taxonomy" id="665079"/>
    <lineage>
        <taxon>Eukaryota</taxon>
        <taxon>Fungi</taxon>
        <taxon>Dikarya</taxon>
        <taxon>Ascomycota</taxon>
        <taxon>Pezizomycotina</taxon>
        <taxon>Leotiomycetes</taxon>
        <taxon>Helotiales</taxon>
        <taxon>Sclerotiniaceae</taxon>
        <taxon>Sclerotinia</taxon>
    </lineage>
</organism>
<keyword evidence="3" id="KW-1185">Reference proteome</keyword>
<feature type="compositionally biased region" description="Polar residues" evidence="1">
    <location>
        <begin position="1"/>
        <end position="15"/>
    </location>
</feature>
<evidence type="ECO:0000313" key="2">
    <source>
        <dbReference type="EMBL" id="EDO01363.1"/>
    </source>
</evidence>
<accession>A7EEU7</accession>
<name>A7EEU7_SCLS1</name>
<dbReference type="EMBL" id="CH476624">
    <property type="protein sequence ID" value="EDO01363.1"/>
    <property type="molecule type" value="Genomic_DNA"/>
</dbReference>
<dbReference type="AlphaFoldDB" id="A7EEU7"/>
<dbReference type="GeneID" id="5491380"/>
<protein>
    <submittedName>
        <fullName evidence="2">Uncharacterized protein</fullName>
    </submittedName>
</protein>
<gene>
    <name evidence="2" type="ORF">SS1G_03837</name>
</gene>
<reference evidence="3" key="1">
    <citation type="journal article" date="2011" name="PLoS Genet.">
        <title>Genomic analysis of the necrotrophic fungal pathogens Sclerotinia sclerotiorum and Botrytis cinerea.</title>
        <authorList>
            <person name="Amselem J."/>
            <person name="Cuomo C.A."/>
            <person name="van Kan J.A."/>
            <person name="Viaud M."/>
            <person name="Benito E.P."/>
            <person name="Couloux A."/>
            <person name="Coutinho P.M."/>
            <person name="de Vries R.P."/>
            <person name="Dyer P.S."/>
            <person name="Fillinger S."/>
            <person name="Fournier E."/>
            <person name="Gout L."/>
            <person name="Hahn M."/>
            <person name="Kohn L."/>
            <person name="Lapalu N."/>
            <person name="Plummer K.M."/>
            <person name="Pradier J.M."/>
            <person name="Quevillon E."/>
            <person name="Sharon A."/>
            <person name="Simon A."/>
            <person name="ten Have A."/>
            <person name="Tudzynski B."/>
            <person name="Tudzynski P."/>
            <person name="Wincker P."/>
            <person name="Andrew M."/>
            <person name="Anthouard V."/>
            <person name="Beever R.E."/>
            <person name="Beffa R."/>
            <person name="Benoit I."/>
            <person name="Bouzid O."/>
            <person name="Brault B."/>
            <person name="Chen Z."/>
            <person name="Choquer M."/>
            <person name="Collemare J."/>
            <person name="Cotton P."/>
            <person name="Danchin E.G."/>
            <person name="Da Silva C."/>
            <person name="Gautier A."/>
            <person name="Giraud C."/>
            <person name="Giraud T."/>
            <person name="Gonzalez C."/>
            <person name="Grossetete S."/>
            <person name="Guldener U."/>
            <person name="Henrissat B."/>
            <person name="Howlett B.J."/>
            <person name="Kodira C."/>
            <person name="Kretschmer M."/>
            <person name="Lappartient A."/>
            <person name="Leroch M."/>
            <person name="Levis C."/>
            <person name="Mauceli E."/>
            <person name="Neuveglise C."/>
            <person name="Oeser B."/>
            <person name="Pearson M."/>
            <person name="Poulain J."/>
            <person name="Poussereau N."/>
            <person name="Quesneville H."/>
            <person name="Rascle C."/>
            <person name="Schumacher J."/>
            <person name="Segurens B."/>
            <person name="Sexton A."/>
            <person name="Silva E."/>
            <person name="Sirven C."/>
            <person name="Soanes D.M."/>
            <person name="Talbot N.J."/>
            <person name="Templeton M."/>
            <person name="Yandava C."/>
            <person name="Yarden O."/>
            <person name="Zeng Q."/>
            <person name="Rollins J.A."/>
            <person name="Lebrun M.H."/>
            <person name="Dickman M."/>
        </authorList>
    </citation>
    <scope>NUCLEOTIDE SEQUENCE [LARGE SCALE GENOMIC DNA]</scope>
    <source>
        <strain evidence="3">ATCC 18683 / 1980 / Ss-1</strain>
    </source>
</reference>
<sequence>MYSSSVDTSRKTMSGQRYERFPENTSIANMTGGAVPRSHAAKRQRGISASARGPQI</sequence>
<dbReference type="KEGG" id="ssl:SS1G_03837"/>
<dbReference type="RefSeq" id="XP_001595748.1">
    <property type="nucleotide sequence ID" value="XM_001595698.1"/>
</dbReference>
<dbReference type="Proteomes" id="UP000001312">
    <property type="component" value="Unassembled WGS sequence"/>
</dbReference>
<proteinExistence type="predicted"/>
<evidence type="ECO:0000256" key="1">
    <source>
        <dbReference type="SAM" id="MobiDB-lite"/>
    </source>
</evidence>
<dbReference type="InParanoid" id="A7EEU7"/>
<feature type="region of interest" description="Disordered" evidence="1">
    <location>
        <begin position="1"/>
        <end position="56"/>
    </location>
</feature>